<accession>A0A8S9QYV1</accession>
<comment type="caution">
    <text evidence="2">The sequence shown here is derived from an EMBL/GenBank/DDBJ whole genome shotgun (WGS) entry which is preliminary data.</text>
</comment>
<sequence length="74" mass="8382">MQWTTTNNRAWARLEGRRPAVAAQGGDSLRLRQRGERRRGGGGRERGKGESRLGFSDSRNFLQDFAMVFPMGEK</sequence>
<proteinExistence type="predicted"/>
<organism evidence="2 3">
    <name type="scientific">Brassica cretica</name>
    <name type="common">Mustard</name>
    <dbReference type="NCBI Taxonomy" id="69181"/>
    <lineage>
        <taxon>Eukaryota</taxon>
        <taxon>Viridiplantae</taxon>
        <taxon>Streptophyta</taxon>
        <taxon>Embryophyta</taxon>
        <taxon>Tracheophyta</taxon>
        <taxon>Spermatophyta</taxon>
        <taxon>Magnoliopsida</taxon>
        <taxon>eudicotyledons</taxon>
        <taxon>Gunneridae</taxon>
        <taxon>Pentapetalae</taxon>
        <taxon>rosids</taxon>
        <taxon>malvids</taxon>
        <taxon>Brassicales</taxon>
        <taxon>Brassicaceae</taxon>
        <taxon>Brassiceae</taxon>
        <taxon>Brassica</taxon>
    </lineage>
</organism>
<dbReference type="Proteomes" id="UP000712600">
    <property type="component" value="Unassembled WGS sequence"/>
</dbReference>
<dbReference type="EMBL" id="QGKX02000996">
    <property type="protein sequence ID" value="KAF3554485.1"/>
    <property type="molecule type" value="Genomic_DNA"/>
</dbReference>
<feature type="compositionally biased region" description="Basic and acidic residues" evidence="1">
    <location>
        <begin position="29"/>
        <end position="51"/>
    </location>
</feature>
<feature type="region of interest" description="Disordered" evidence="1">
    <location>
        <begin position="1"/>
        <end position="55"/>
    </location>
</feature>
<name>A0A8S9QYV1_BRACR</name>
<evidence type="ECO:0000313" key="2">
    <source>
        <dbReference type="EMBL" id="KAF3554485.1"/>
    </source>
</evidence>
<gene>
    <name evidence="2" type="ORF">F2Q69_00015740</name>
</gene>
<dbReference type="AlphaFoldDB" id="A0A8S9QYV1"/>
<evidence type="ECO:0000313" key="3">
    <source>
        <dbReference type="Proteomes" id="UP000712600"/>
    </source>
</evidence>
<evidence type="ECO:0000256" key="1">
    <source>
        <dbReference type="SAM" id="MobiDB-lite"/>
    </source>
</evidence>
<reference evidence="2" key="1">
    <citation type="submission" date="2019-12" db="EMBL/GenBank/DDBJ databases">
        <title>Genome sequencing and annotation of Brassica cretica.</title>
        <authorList>
            <person name="Studholme D.J."/>
            <person name="Sarris P."/>
        </authorList>
    </citation>
    <scope>NUCLEOTIDE SEQUENCE</scope>
    <source>
        <strain evidence="2">PFS-109/04</strain>
        <tissue evidence="2">Leaf</tissue>
    </source>
</reference>
<protein>
    <submittedName>
        <fullName evidence="2">Uncharacterized protein</fullName>
    </submittedName>
</protein>